<keyword evidence="3" id="KW-0479">Metal-binding</keyword>
<keyword evidence="2 3" id="KW-0186">Copper</keyword>
<sequence>MPPILRFLRIITTVLIGCLILYGCSRPATLTNIHGRDLTGAEFGRDFSLDGTDGARHTLSDFRDKVVLVFFGFTQCPDICPTALLRAANVKKMLGKDGQRLQVLFITVDPERDSAQLLGNYVNAFDPTFLGLYGSLQETRQTAEEFKVYYQKIPTGSSYTMDHTALSYLYDTAGRLRIALSHTQTDKEYVQDIRKILALD</sequence>
<evidence type="ECO:0000256" key="2">
    <source>
        <dbReference type="ARBA" id="ARBA00023008"/>
    </source>
</evidence>
<evidence type="ECO:0000256" key="3">
    <source>
        <dbReference type="PIRSR" id="PIRSR603782-1"/>
    </source>
</evidence>
<dbReference type="Pfam" id="PF02630">
    <property type="entry name" value="SCO1-SenC"/>
    <property type="match status" value="1"/>
</dbReference>
<dbReference type="CDD" id="cd02968">
    <property type="entry name" value="SCO"/>
    <property type="match status" value="1"/>
</dbReference>
<evidence type="ECO:0000313" key="7">
    <source>
        <dbReference type="Proteomes" id="UP000264036"/>
    </source>
</evidence>
<gene>
    <name evidence="6" type="ORF">DD666_09440</name>
</gene>
<feature type="binding site" evidence="3">
    <location>
        <position position="80"/>
    </location>
    <ligand>
        <name>Cu cation</name>
        <dbReference type="ChEBI" id="CHEBI:23378"/>
    </ligand>
</feature>
<evidence type="ECO:0000256" key="4">
    <source>
        <dbReference type="PIRSR" id="PIRSR603782-2"/>
    </source>
</evidence>
<proteinExistence type="inferred from homology"/>
<dbReference type="SUPFAM" id="SSF52833">
    <property type="entry name" value="Thioredoxin-like"/>
    <property type="match status" value="1"/>
</dbReference>
<protein>
    <submittedName>
        <fullName evidence="6">SCO family protein</fullName>
    </submittedName>
</protein>
<evidence type="ECO:0000259" key="5">
    <source>
        <dbReference type="PROSITE" id="PS51352"/>
    </source>
</evidence>
<dbReference type="InterPro" id="IPR013766">
    <property type="entry name" value="Thioredoxin_domain"/>
</dbReference>
<accession>A0A356LFC1</accession>
<dbReference type="PANTHER" id="PTHR12151">
    <property type="entry name" value="ELECTRON TRANSPORT PROTIN SCO1/SENC FAMILY MEMBER"/>
    <property type="match status" value="1"/>
</dbReference>
<feature type="binding site" evidence="3">
    <location>
        <position position="163"/>
    </location>
    <ligand>
        <name>Cu cation</name>
        <dbReference type="ChEBI" id="CHEBI:23378"/>
    </ligand>
</feature>
<feature type="disulfide bond" description="Redox-active" evidence="4">
    <location>
        <begin position="76"/>
        <end position="80"/>
    </location>
</feature>
<dbReference type="GO" id="GO:0046872">
    <property type="term" value="F:metal ion binding"/>
    <property type="evidence" value="ECO:0007669"/>
    <property type="project" value="UniProtKB-KW"/>
</dbReference>
<dbReference type="InterPro" id="IPR003782">
    <property type="entry name" value="SCO1/SenC"/>
</dbReference>
<reference evidence="6 7" key="1">
    <citation type="journal article" date="2018" name="Nat. Biotechnol.">
        <title>A standardized bacterial taxonomy based on genome phylogeny substantially revises the tree of life.</title>
        <authorList>
            <person name="Parks D.H."/>
            <person name="Chuvochina M."/>
            <person name="Waite D.W."/>
            <person name="Rinke C."/>
            <person name="Skarshewski A."/>
            <person name="Chaumeil P.A."/>
            <person name="Hugenholtz P."/>
        </authorList>
    </citation>
    <scope>NUCLEOTIDE SEQUENCE [LARGE SCALE GENOMIC DNA]</scope>
    <source>
        <strain evidence="6">UBA10707</strain>
    </source>
</reference>
<evidence type="ECO:0000256" key="1">
    <source>
        <dbReference type="ARBA" id="ARBA00010996"/>
    </source>
</evidence>
<dbReference type="PROSITE" id="PS51257">
    <property type="entry name" value="PROKAR_LIPOPROTEIN"/>
    <property type="match status" value="1"/>
</dbReference>
<dbReference type="Proteomes" id="UP000264036">
    <property type="component" value="Unassembled WGS sequence"/>
</dbReference>
<comment type="similarity">
    <text evidence="1">Belongs to the SCO1/2 family.</text>
</comment>
<dbReference type="EMBL" id="DOEK01000025">
    <property type="protein sequence ID" value="HBP29624.1"/>
    <property type="molecule type" value="Genomic_DNA"/>
</dbReference>
<keyword evidence="4" id="KW-1015">Disulfide bond</keyword>
<organism evidence="6 7">
    <name type="scientific">Advenella kashmirensis</name>
    <dbReference type="NCBI Taxonomy" id="310575"/>
    <lineage>
        <taxon>Bacteria</taxon>
        <taxon>Pseudomonadati</taxon>
        <taxon>Pseudomonadota</taxon>
        <taxon>Betaproteobacteria</taxon>
        <taxon>Burkholderiales</taxon>
        <taxon>Alcaligenaceae</taxon>
    </lineage>
</organism>
<dbReference type="InterPro" id="IPR036249">
    <property type="entry name" value="Thioredoxin-like_sf"/>
</dbReference>
<dbReference type="PROSITE" id="PS51352">
    <property type="entry name" value="THIOREDOXIN_2"/>
    <property type="match status" value="1"/>
</dbReference>
<feature type="binding site" evidence="3">
    <location>
        <position position="76"/>
    </location>
    <ligand>
        <name>Cu cation</name>
        <dbReference type="ChEBI" id="CHEBI:23378"/>
    </ligand>
</feature>
<name>A0A356LFC1_9BURK</name>
<feature type="domain" description="Thioredoxin" evidence="5">
    <location>
        <begin position="38"/>
        <end position="198"/>
    </location>
</feature>
<dbReference type="AlphaFoldDB" id="A0A356LFC1"/>
<dbReference type="Gene3D" id="3.40.30.10">
    <property type="entry name" value="Glutaredoxin"/>
    <property type="match status" value="1"/>
</dbReference>
<comment type="caution">
    <text evidence="6">The sequence shown here is derived from an EMBL/GenBank/DDBJ whole genome shotgun (WGS) entry which is preliminary data.</text>
</comment>
<dbReference type="PANTHER" id="PTHR12151:SF25">
    <property type="entry name" value="LINALOOL DEHYDRATASE_ISOMERASE DOMAIN-CONTAINING PROTEIN"/>
    <property type="match status" value="1"/>
</dbReference>
<dbReference type="FunFam" id="3.40.30.10:FF:000013">
    <property type="entry name" value="Blast:Protein SCO1 homolog, mitochondrial"/>
    <property type="match status" value="1"/>
</dbReference>
<evidence type="ECO:0000313" key="6">
    <source>
        <dbReference type="EMBL" id="HBP29624.1"/>
    </source>
</evidence>